<dbReference type="InterPro" id="IPR020613">
    <property type="entry name" value="Thiolase_CS"/>
</dbReference>
<dbReference type="PROSITE" id="PS00737">
    <property type="entry name" value="THIOLASE_2"/>
    <property type="match status" value="1"/>
</dbReference>
<dbReference type="KEGG" id="clg:Calag_1526"/>
<dbReference type="STRING" id="1056495.Calag_1526"/>
<reference evidence="8" key="1">
    <citation type="submission" date="2012-03" db="EMBL/GenBank/DDBJ databases">
        <title>Complete genome of Caldisphaera lagunensis DSM 15908.</title>
        <authorList>
            <person name="Lucas S."/>
            <person name="Copeland A."/>
            <person name="Lapidus A."/>
            <person name="Glavina del Rio T."/>
            <person name="Dalin E."/>
            <person name="Tice H."/>
            <person name="Bruce D."/>
            <person name="Goodwin L."/>
            <person name="Pitluck S."/>
            <person name="Peters L."/>
            <person name="Mikhailova N."/>
            <person name="Teshima H."/>
            <person name="Kyrpides N."/>
            <person name="Mavromatis K."/>
            <person name="Ivanova N."/>
            <person name="Brettin T."/>
            <person name="Detter J.C."/>
            <person name="Han C."/>
            <person name="Larimer F."/>
            <person name="Land M."/>
            <person name="Hauser L."/>
            <person name="Markowitz V."/>
            <person name="Cheng J.-F."/>
            <person name="Hugenholtz P."/>
            <person name="Woyke T."/>
            <person name="Wu D."/>
            <person name="Spring S."/>
            <person name="Schroeder M."/>
            <person name="Brambilla E."/>
            <person name="Klenk H.-P."/>
            <person name="Eisen J.A."/>
        </authorList>
    </citation>
    <scope>NUCLEOTIDE SEQUENCE [LARGE SCALE GENOMIC DNA]</scope>
    <source>
        <strain evidence="8">DSM 15908 / JCM 11604 / IC-154</strain>
    </source>
</reference>
<dbReference type="EMBL" id="CP003378">
    <property type="protein sequence ID" value="AFZ71225.1"/>
    <property type="molecule type" value="Genomic_DNA"/>
</dbReference>
<dbReference type="GO" id="GO:0016747">
    <property type="term" value="F:acyltransferase activity, transferring groups other than amino-acyl groups"/>
    <property type="evidence" value="ECO:0007669"/>
    <property type="project" value="InterPro"/>
</dbReference>
<proteinExistence type="inferred from homology"/>
<dbReference type="GeneID" id="14212787"/>
<name>L0ADV2_CALLD</name>
<sequence length="395" mass="42996">MDEVYLVDFLRTAFSRSRPKEPDRDVFNTIRMDEALGMLIKEVVKRNNINPLDIGDVITGCALQVGENWLYGGRHPVFLAGLPVEVPAMGVDRQCASSMNAIAIGAMEIMTGNSKIALAGGMEHMTHVPMSDNPHIEINHKLLFRPDYAKYQLNIGYSMGLTAEKLAEINKISRDEMDEFSLRSHKLATEALKNGWFKGEILPIQVESKGKMITVDTDQSIRPDTTLEQLKKLPPAFKPDGVITAGNSSPLNAGASLTMLMNEKTMNEYGLKPMAKIVSIGWAAVDPSIMGEGPVPATKKALEKAKMKVEDIDYWEINEAFAVVVLNAVKKLGIDINRVNIHGGAIAIGHPLGATGARIVGTLARILKEKNARYGVATLCVGGGQGYSIIIENVS</sequence>
<dbReference type="NCBIfam" id="NF005033">
    <property type="entry name" value="PRK06445.1"/>
    <property type="match status" value="1"/>
</dbReference>
<feature type="domain" description="Thiolase C-terminal" evidence="6">
    <location>
        <begin position="271"/>
        <end position="392"/>
    </location>
</feature>
<dbReference type="PROSITE" id="PS00099">
    <property type="entry name" value="THIOLASE_3"/>
    <property type="match status" value="1"/>
</dbReference>
<keyword evidence="3" id="KW-0414">Isoprene biosynthesis</keyword>
<evidence type="ECO:0000256" key="2">
    <source>
        <dbReference type="ARBA" id="ARBA00022679"/>
    </source>
</evidence>
<dbReference type="eggNOG" id="arCOG01282">
    <property type="taxonomic scope" value="Archaea"/>
</dbReference>
<keyword evidence="4" id="KW-0012">Acyltransferase</keyword>
<dbReference type="SUPFAM" id="SSF53901">
    <property type="entry name" value="Thiolase-like"/>
    <property type="match status" value="2"/>
</dbReference>
<keyword evidence="2 7" id="KW-0808">Transferase</keyword>
<dbReference type="InterPro" id="IPR020616">
    <property type="entry name" value="Thiolase_N"/>
</dbReference>
<evidence type="ECO:0000313" key="8">
    <source>
        <dbReference type="Proteomes" id="UP000010469"/>
    </source>
</evidence>
<evidence type="ECO:0000313" key="7">
    <source>
        <dbReference type="EMBL" id="AFZ71225.1"/>
    </source>
</evidence>
<dbReference type="InterPro" id="IPR016039">
    <property type="entry name" value="Thiolase-like"/>
</dbReference>
<dbReference type="AlphaFoldDB" id="L0ADV2"/>
<dbReference type="FunCoup" id="L0ADV2">
    <property type="interactions" value="134"/>
</dbReference>
<dbReference type="NCBIfam" id="TIGR01930">
    <property type="entry name" value="AcCoA-C-Actrans"/>
    <property type="match status" value="1"/>
</dbReference>
<dbReference type="InterPro" id="IPR002155">
    <property type="entry name" value="Thiolase"/>
</dbReference>
<dbReference type="InterPro" id="IPR020610">
    <property type="entry name" value="Thiolase_AS"/>
</dbReference>
<dbReference type="PANTHER" id="PTHR18919:SF140">
    <property type="entry name" value="ACETYL-COA C-ACETYLTRANSFERASE (ACETOACETYL-COA THIOLASE) (ACAB-5)"/>
    <property type="match status" value="1"/>
</dbReference>
<dbReference type="Proteomes" id="UP000010469">
    <property type="component" value="Chromosome"/>
</dbReference>
<dbReference type="Pfam" id="PF02803">
    <property type="entry name" value="Thiolase_C"/>
    <property type="match status" value="1"/>
</dbReference>
<dbReference type="OrthoDB" id="25212at2157"/>
<dbReference type="CDD" id="cd00751">
    <property type="entry name" value="thiolase"/>
    <property type="match status" value="1"/>
</dbReference>
<dbReference type="RefSeq" id="WP_015233122.1">
    <property type="nucleotide sequence ID" value="NC_019791.1"/>
</dbReference>
<dbReference type="Pfam" id="PF00108">
    <property type="entry name" value="Thiolase_N"/>
    <property type="match status" value="1"/>
</dbReference>
<accession>L0ADV2</accession>
<keyword evidence="8" id="KW-1185">Reference proteome</keyword>
<evidence type="ECO:0000259" key="6">
    <source>
        <dbReference type="Pfam" id="PF02803"/>
    </source>
</evidence>
<evidence type="ECO:0000256" key="3">
    <source>
        <dbReference type="ARBA" id="ARBA00023229"/>
    </source>
</evidence>
<dbReference type="InterPro" id="IPR020617">
    <property type="entry name" value="Thiolase_C"/>
</dbReference>
<evidence type="ECO:0000259" key="5">
    <source>
        <dbReference type="Pfam" id="PF00108"/>
    </source>
</evidence>
<protein>
    <submittedName>
        <fullName evidence="7">Acetyl-CoA acetyltransferase</fullName>
    </submittedName>
</protein>
<evidence type="ECO:0000256" key="1">
    <source>
        <dbReference type="ARBA" id="ARBA00010982"/>
    </source>
</evidence>
<dbReference type="Gene3D" id="3.40.47.10">
    <property type="match status" value="1"/>
</dbReference>
<dbReference type="InParanoid" id="L0ADV2"/>
<evidence type="ECO:0000256" key="4">
    <source>
        <dbReference type="ARBA" id="ARBA00023315"/>
    </source>
</evidence>
<dbReference type="GO" id="GO:0008299">
    <property type="term" value="P:isoprenoid biosynthetic process"/>
    <property type="evidence" value="ECO:0007669"/>
    <property type="project" value="UniProtKB-KW"/>
</dbReference>
<dbReference type="PIRSF" id="PIRSF000429">
    <property type="entry name" value="Ac-CoA_Ac_transf"/>
    <property type="match status" value="1"/>
</dbReference>
<dbReference type="FunFam" id="3.40.47.10:FF:000010">
    <property type="entry name" value="Acetyl-CoA acetyltransferase (Thiolase)"/>
    <property type="match status" value="1"/>
</dbReference>
<feature type="domain" description="Thiolase N-terminal" evidence="5">
    <location>
        <begin position="4"/>
        <end position="263"/>
    </location>
</feature>
<dbReference type="PANTHER" id="PTHR18919">
    <property type="entry name" value="ACETYL-COA C-ACYLTRANSFERASE"/>
    <property type="match status" value="1"/>
</dbReference>
<dbReference type="HOGENOM" id="CLU_031026_0_0_2"/>
<organism evidence="7 8">
    <name type="scientific">Caldisphaera lagunensis (strain DSM 15908 / JCM 11604 / ANMR 0165 / IC-154)</name>
    <dbReference type="NCBI Taxonomy" id="1056495"/>
    <lineage>
        <taxon>Archaea</taxon>
        <taxon>Thermoproteota</taxon>
        <taxon>Thermoprotei</taxon>
        <taxon>Acidilobales</taxon>
        <taxon>Caldisphaeraceae</taxon>
        <taxon>Caldisphaera</taxon>
    </lineage>
</organism>
<gene>
    <name evidence="7" type="ordered locus">Calag_1526</name>
</gene>
<comment type="similarity">
    <text evidence="1">Belongs to the thiolase-like superfamily. Thiolase family.</text>
</comment>